<dbReference type="EMBL" id="BARS01027852">
    <property type="protein sequence ID" value="GAG01690.1"/>
    <property type="molecule type" value="Genomic_DNA"/>
</dbReference>
<dbReference type="AlphaFoldDB" id="X0U803"/>
<gene>
    <name evidence="1" type="ORF">S01H1_43705</name>
</gene>
<evidence type="ECO:0000313" key="1">
    <source>
        <dbReference type="EMBL" id="GAG01690.1"/>
    </source>
</evidence>
<reference evidence="1" key="1">
    <citation type="journal article" date="2014" name="Front. Microbiol.">
        <title>High frequency of phylogenetically diverse reductive dehalogenase-homologous genes in deep subseafloor sedimentary metagenomes.</title>
        <authorList>
            <person name="Kawai M."/>
            <person name="Futagami T."/>
            <person name="Toyoda A."/>
            <person name="Takaki Y."/>
            <person name="Nishi S."/>
            <person name="Hori S."/>
            <person name="Arai W."/>
            <person name="Tsubouchi T."/>
            <person name="Morono Y."/>
            <person name="Uchiyama I."/>
            <person name="Ito T."/>
            <person name="Fujiyama A."/>
            <person name="Inagaki F."/>
            <person name="Takami H."/>
        </authorList>
    </citation>
    <scope>NUCLEOTIDE SEQUENCE</scope>
    <source>
        <strain evidence="1">Expedition CK06-06</strain>
    </source>
</reference>
<accession>X0U803</accession>
<sequence length="42" mass="4629">MPLTSKGAKILAKMIKTYKSKKKGKSVFYASQKAKTITGTHK</sequence>
<organism evidence="1">
    <name type="scientific">marine sediment metagenome</name>
    <dbReference type="NCBI Taxonomy" id="412755"/>
    <lineage>
        <taxon>unclassified sequences</taxon>
        <taxon>metagenomes</taxon>
        <taxon>ecological metagenomes</taxon>
    </lineage>
</organism>
<name>X0U803_9ZZZZ</name>
<protein>
    <submittedName>
        <fullName evidence="1">Uncharacterized protein</fullName>
    </submittedName>
</protein>
<comment type="caution">
    <text evidence="1">The sequence shown here is derived from an EMBL/GenBank/DDBJ whole genome shotgun (WGS) entry which is preliminary data.</text>
</comment>
<proteinExistence type="predicted"/>